<dbReference type="GO" id="GO:0005615">
    <property type="term" value="C:extracellular space"/>
    <property type="evidence" value="ECO:0007669"/>
    <property type="project" value="TreeGrafter"/>
</dbReference>
<evidence type="ECO:0000256" key="4">
    <source>
        <dbReference type="ARBA" id="ARBA00022525"/>
    </source>
</evidence>
<protein>
    <recommendedName>
        <fullName evidence="9">Protein Wnt</fullName>
    </recommendedName>
</protein>
<dbReference type="GO" id="GO:0060070">
    <property type="term" value="P:canonical Wnt signaling pathway"/>
    <property type="evidence" value="ECO:0007669"/>
    <property type="project" value="TreeGrafter"/>
</dbReference>
<dbReference type="Proteomes" id="UP000694388">
    <property type="component" value="Unplaced"/>
</dbReference>
<keyword evidence="5" id="KW-0272">Extracellular matrix</keyword>
<evidence type="ECO:0000256" key="5">
    <source>
        <dbReference type="ARBA" id="ARBA00022530"/>
    </source>
</evidence>
<dbReference type="GO" id="GO:0030182">
    <property type="term" value="P:neuron differentiation"/>
    <property type="evidence" value="ECO:0007669"/>
    <property type="project" value="TreeGrafter"/>
</dbReference>
<dbReference type="Ensembl" id="ENSEBUT00000025554.1">
    <property type="protein sequence ID" value="ENSEBUP00000024978.1"/>
    <property type="gene ID" value="ENSEBUG00000015421.1"/>
</dbReference>
<dbReference type="OMA" id="ITHMFAR"/>
<keyword evidence="6 9" id="KW-0879">Wnt signaling pathway</keyword>
<accession>A0A8C4X138</accession>
<reference evidence="10" key="1">
    <citation type="submission" date="2025-08" db="UniProtKB">
        <authorList>
            <consortium name="Ensembl"/>
        </authorList>
    </citation>
    <scope>IDENTIFICATION</scope>
</reference>
<dbReference type="InterPro" id="IPR043158">
    <property type="entry name" value="Wnt_C"/>
</dbReference>
<evidence type="ECO:0000256" key="9">
    <source>
        <dbReference type="RuleBase" id="RU003500"/>
    </source>
</evidence>
<evidence type="ECO:0000256" key="8">
    <source>
        <dbReference type="ARBA" id="ARBA00023288"/>
    </source>
</evidence>
<dbReference type="PANTHER" id="PTHR12027:SF81">
    <property type="entry name" value="WNT INHIBITOR OF DORSAL PROTEIN"/>
    <property type="match status" value="1"/>
</dbReference>
<dbReference type="GO" id="GO:0045165">
    <property type="term" value="P:cell fate commitment"/>
    <property type="evidence" value="ECO:0007669"/>
    <property type="project" value="TreeGrafter"/>
</dbReference>
<dbReference type="Pfam" id="PF00110">
    <property type="entry name" value="wnt"/>
    <property type="match status" value="1"/>
</dbReference>
<evidence type="ECO:0000256" key="6">
    <source>
        <dbReference type="ARBA" id="ARBA00022687"/>
    </source>
</evidence>
<keyword evidence="3 9" id="KW-0217">Developmental protein</keyword>
<keyword evidence="7" id="KW-1015">Disulfide bond</keyword>
<dbReference type="SMART" id="SM00097">
    <property type="entry name" value="WNT1"/>
    <property type="match status" value="1"/>
</dbReference>
<name>A0A8C4X138_EPTBU</name>
<dbReference type="AlphaFoldDB" id="A0A8C4X138"/>
<evidence type="ECO:0000256" key="2">
    <source>
        <dbReference type="ARBA" id="ARBA00005683"/>
    </source>
</evidence>
<reference evidence="10" key="2">
    <citation type="submission" date="2025-09" db="UniProtKB">
        <authorList>
            <consortium name="Ensembl"/>
        </authorList>
    </citation>
    <scope>IDENTIFICATION</scope>
</reference>
<evidence type="ECO:0000256" key="7">
    <source>
        <dbReference type="ARBA" id="ARBA00023157"/>
    </source>
</evidence>
<evidence type="ECO:0000256" key="1">
    <source>
        <dbReference type="ARBA" id="ARBA00004498"/>
    </source>
</evidence>
<keyword evidence="11" id="KW-1185">Reference proteome</keyword>
<dbReference type="Gene3D" id="3.30.2460.20">
    <property type="match status" value="1"/>
</dbReference>
<comment type="subcellular location">
    <subcellularLocation>
        <location evidence="1 9">Secreted</location>
        <location evidence="1 9">Extracellular space</location>
        <location evidence="1 9">Extracellular matrix</location>
    </subcellularLocation>
</comment>
<evidence type="ECO:0000313" key="10">
    <source>
        <dbReference type="Ensembl" id="ENSEBUP00000024978.1"/>
    </source>
</evidence>
<evidence type="ECO:0000313" key="11">
    <source>
        <dbReference type="Proteomes" id="UP000694388"/>
    </source>
</evidence>
<dbReference type="InterPro" id="IPR005817">
    <property type="entry name" value="Wnt"/>
</dbReference>
<dbReference type="PANTHER" id="PTHR12027">
    <property type="entry name" value="WNT RELATED"/>
    <property type="match status" value="1"/>
</dbReference>
<sequence>MMSAGVTHTLTRNCTLGGFDNCSCDDTRNGKMGGQNWMWGGCSDNLPFGEAVTRQFMDALEVGQDARAAVNLHNYGTGRAVTRHACKCHGVSGSCTLQTCWLQLADLGEAAAFLKVRYDLAIRLDGLRGTGNSAKAAAGTGSKTHASAALLTLKTEKLVYMEDSPDFCGRNDSLGAAGAAGRECRRPGGNSTSNSCMQLCTTCGLRVTERKIEVTVTCNCTFTWCCKVTCDHCHRYKAAGTTNNTKRFCERLLCFRIKSQML</sequence>
<organism evidence="10 11">
    <name type="scientific">Eptatretus burgeri</name>
    <name type="common">Inshore hagfish</name>
    <dbReference type="NCBI Taxonomy" id="7764"/>
    <lineage>
        <taxon>Eukaryota</taxon>
        <taxon>Metazoa</taxon>
        <taxon>Chordata</taxon>
        <taxon>Craniata</taxon>
        <taxon>Vertebrata</taxon>
        <taxon>Cyclostomata</taxon>
        <taxon>Myxini</taxon>
        <taxon>Myxiniformes</taxon>
        <taxon>Myxinidae</taxon>
        <taxon>Eptatretinae</taxon>
        <taxon>Eptatretus</taxon>
    </lineage>
</organism>
<proteinExistence type="inferred from homology"/>
<keyword evidence="4" id="KW-0964">Secreted</keyword>
<dbReference type="InterPro" id="IPR018161">
    <property type="entry name" value="Wnt_CS"/>
</dbReference>
<comment type="function">
    <text evidence="9">Ligand for members of the frizzled family of seven transmembrane receptors.</text>
</comment>
<keyword evidence="8" id="KW-0449">Lipoprotein</keyword>
<dbReference type="PRINTS" id="PR01349">
    <property type="entry name" value="WNTPROTEIN"/>
</dbReference>
<dbReference type="GO" id="GO:0005109">
    <property type="term" value="F:frizzled binding"/>
    <property type="evidence" value="ECO:0007669"/>
    <property type="project" value="TreeGrafter"/>
</dbReference>
<comment type="similarity">
    <text evidence="2 9">Belongs to the Wnt family.</text>
</comment>
<dbReference type="GO" id="GO:0005125">
    <property type="term" value="F:cytokine activity"/>
    <property type="evidence" value="ECO:0007669"/>
    <property type="project" value="TreeGrafter"/>
</dbReference>
<dbReference type="PROSITE" id="PS00246">
    <property type="entry name" value="WNT1"/>
    <property type="match status" value="1"/>
</dbReference>
<dbReference type="GeneTree" id="ENSGT00940000157840"/>
<evidence type="ECO:0000256" key="3">
    <source>
        <dbReference type="ARBA" id="ARBA00022473"/>
    </source>
</evidence>